<dbReference type="InterPro" id="IPR006045">
    <property type="entry name" value="Cupin_1"/>
</dbReference>
<reference evidence="3 4" key="1">
    <citation type="submission" date="2023-08" db="EMBL/GenBank/DDBJ databases">
        <title>Black Yeasts Isolated from many extreme environments.</title>
        <authorList>
            <person name="Coleine C."/>
            <person name="Stajich J.E."/>
            <person name="Selbmann L."/>
        </authorList>
    </citation>
    <scope>NUCLEOTIDE SEQUENCE [LARGE SCALE GENOMIC DNA]</scope>
    <source>
        <strain evidence="3 4">CCFEE 5885</strain>
    </source>
</reference>
<keyword evidence="4" id="KW-1185">Reference proteome</keyword>
<feature type="region of interest" description="Disordered" evidence="1">
    <location>
        <begin position="123"/>
        <end position="143"/>
    </location>
</feature>
<name>A0ABR0KHR1_9EURO</name>
<dbReference type="InterPro" id="IPR014710">
    <property type="entry name" value="RmlC-like_jellyroll"/>
</dbReference>
<dbReference type="PANTHER" id="PTHR36114">
    <property type="entry name" value="16.7 KDA PROTEIN IN WHIE LOCUS"/>
    <property type="match status" value="1"/>
</dbReference>
<feature type="domain" description="Cupin type-1" evidence="2">
    <location>
        <begin position="46"/>
        <end position="126"/>
    </location>
</feature>
<dbReference type="EMBL" id="JAVRRG010000021">
    <property type="protein sequence ID" value="KAK5096755.1"/>
    <property type="molecule type" value="Genomic_DNA"/>
</dbReference>
<dbReference type="Pfam" id="PF00190">
    <property type="entry name" value="Cupin_1"/>
    <property type="match status" value="1"/>
</dbReference>
<proteinExistence type="predicted"/>
<organism evidence="3 4">
    <name type="scientific">Lithohypha guttulata</name>
    <dbReference type="NCBI Taxonomy" id="1690604"/>
    <lineage>
        <taxon>Eukaryota</taxon>
        <taxon>Fungi</taxon>
        <taxon>Dikarya</taxon>
        <taxon>Ascomycota</taxon>
        <taxon>Pezizomycotina</taxon>
        <taxon>Eurotiomycetes</taxon>
        <taxon>Chaetothyriomycetidae</taxon>
        <taxon>Chaetothyriales</taxon>
        <taxon>Trichomeriaceae</taxon>
        <taxon>Lithohypha</taxon>
    </lineage>
</organism>
<protein>
    <recommendedName>
        <fullName evidence="2">Cupin type-1 domain-containing protein</fullName>
    </recommendedName>
</protein>
<dbReference type="InterPro" id="IPR052044">
    <property type="entry name" value="PKS_Associated_Protein"/>
</dbReference>
<evidence type="ECO:0000259" key="2">
    <source>
        <dbReference type="Pfam" id="PF00190"/>
    </source>
</evidence>
<dbReference type="Proteomes" id="UP001345013">
    <property type="component" value="Unassembled WGS sequence"/>
</dbReference>
<evidence type="ECO:0000313" key="3">
    <source>
        <dbReference type="EMBL" id="KAK5096755.1"/>
    </source>
</evidence>
<dbReference type="PANTHER" id="PTHR36114:SF1">
    <property type="entry name" value="16.7 KDA PROTEIN IN WHIE LOCUS"/>
    <property type="match status" value="1"/>
</dbReference>
<dbReference type="SUPFAM" id="SSF51182">
    <property type="entry name" value="RmlC-like cupins"/>
    <property type="match status" value="1"/>
</dbReference>
<evidence type="ECO:0000256" key="1">
    <source>
        <dbReference type="SAM" id="MobiDB-lite"/>
    </source>
</evidence>
<dbReference type="Gene3D" id="2.60.120.10">
    <property type="entry name" value="Jelly Rolls"/>
    <property type="match status" value="1"/>
</dbReference>
<accession>A0ABR0KHR1</accession>
<dbReference type="InterPro" id="IPR011051">
    <property type="entry name" value="RmlC_Cupin_sf"/>
</dbReference>
<evidence type="ECO:0000313" key="4">
    <source>
        <dbReference type="Proteomes" id="UP001345013"/>
    </source>
</evidence>
<sequence>MTTIKHPRPVSLAQSQSQIQEHWQPECILTANGDHSFKLATVSGNFIWHSHPDTDEVFYCVSGGPLILDIATNTATRHENQGIESHSVHVGEIFKVPRGYRHRPRAERDTGILMIEKVGTVNTGDEQDSREGQMLTVQVAEGK</sequence>
<gene>
    <name evidence="3" type="ORF">LTR24_002517</name>
</gene>
<comment type="caution">
    <text evidence="3">The sequence shown here is derived from an EMBL/GenBank/DDBJ whole genome shotgun (WGS) entry which is preliminary data.</text>
</comment>